<dbReference type="GO" id="GO:0043190">
    <property type="term" value="C:ATP-binding cassette (ABC) transporter complex"/>
    <property type="evidence" value="ECO:0007669"/>
    <property type="project" value="InterPro"/>
</dbReference>
<protein>
    <submittedName>
        <fullName evidence="6">Peptide ABC transporter substrate-binding protein</fullName>
    </submittedName>
</protein>
<proteinExistence type="inferred from homology"/>
<dbReference type="Gene3D" id="3.40.190.10">
    <property type="entry name" value="Periplasmic binding protein-like II"/>
    <property type="match status" value="1"/>
</dbReference>
<name>A0A6B0YYX0_9CHLR</name>
<dbReference type="CDD" id="cd08504">
    <property type="entry name" value="PBP2_OppA"/>
    <property type="match status" value="1"/>
</dbReference>
<dbReference type="GO" id="GO:0015833">
    <property type="term" value="P:peptide transport"/>
    <property type="evidence" value="ECO:0007669"/>
    <property type="project" value="TreeGrafter"/>
</dbReference>
<comment type="subcellular location">
    <subcellularLocation>
        <location evidence="1">Cell envelope</location>
    </subcellularLocation>
</comment>
<dbReference type="PIRSF" id="PIRSF002741">
    <property type="entry name" value="MppA"/>
    <property type="match status" value="1"/>
</dbReference>
<dbReference type="GO" id="GO:1904680">
    <property type="term" value="F:peptide transmembrane transporter activity"/>
    <property type="evidence" value="ECO:0007669"/>
    <property type="project" value="TreeGrafter"/>
</dbReference>
<comment type="similarity">
    <text evidence="2">Belongs to the bacterial solute-binding protein 5 family.</text>
</comment>
<dbReference type="GO" id="GO:0042597">
    <property type="term" value="C:periplasmic space"/>
    <property type="evidence" value="ECO:0007669"/>
    <property type="project" value="UniProtKB-ARBA"/>
</dbReference>
<evidence type="ECO:0000256" key="4">
    <source>
        <dbReference type="ARBA" id="ARBA00022729"/>
    </source>
</evidence>
<keyword evidence="3" id="KW-0813">Transport</keyword>
<evidence type="ECO:0000256" key="3">
    <source>
        <dbReference type="ARBA" id="ARBA00022448"/>
    </source>
</evidence>
<dbReference type="PROSITE" id="PS51257">
    <property type="entry name" value="PROKAR_LIPOPROTEIN"/>
    <property type="match status" value="1"/>
</dbReference>
<keyword evidence="4" id="KW-0732">Signal</keyword>
<reference evidence="6" key="1">
    <citation type="submission" date="2019-09" db="EMBL/GenBank/DDBJ databases">
        <title>Characterisation of the sponge microbiome using genome-centric metagenomics.</title>
        <authorList>
            <person name="Engelberts J.P."/>
            <person name="Robbins S.J."/>
            <person name="De Goeij J.M."/>
            <person name="Aranda M."/>
            <person name="Bell S.C."/>
            <person name="Webster N.S."/>
        </authorList>
    </citation>
    <scope>NUCLEOTIDE SEQUENCE</scope>
    <source>
        <strain evidence="6">SB0664_bin_27</strain>
    </source>
</reference>
<organism evidence="6">
    <name type="scientific">Caldilineaceae bacterium SB0664_bin_27</name>
    <dbReference type="NCBI Taxonomy" id="2605260"/>
    <lineage>
        <taxon>Bacteria</taxon>
        <taxon>Bacillati</taxon>
        <taxon>Chloroflexota</taxon>
        <taxon>Caldilineae</taxon>
        <taxon>Caldilineales</taxon>
        <taxon>Caldilineaceae</taxon>
    </lineage>
</organism>
<dbReference type="PANTHER" id="PTHR30290:SF10">
    <property type="entry name" value="PERIPLASMIC OLIGOPEPTIDE-BINDING PROTEIN-RELATED"/>
    <property type="match status" value="1"/>
</dbReference>
<accession>A0A6B0YYX0</accession>
<evidence type="ECO:0000256" key="2">
    <source>
        <dbReference type="ARBA" id="ARBA00005695"/>
    </source>
</evidence>
<dbReference type="EMBL" id="VXRG01000175">
    <property type="protein sequence ID" value="MXY95847.1"/>
    <property type="molecule type" value="Genomic_DNA"/>
</dbReference>
<dbReference type="Gene3D" id="3.10.105.10">
    <property type="entry name" value="Dipeptide-binding Protein, Domain 3"/>
    <property type="match status" value="1"/>
</dbReference>
<dbReference type="Gene3D" id="3.90.76.10">
    <property type="entry name" value="Dipeptide-binding Protein, Domain 1"/>
    <property type="match status" value="1"/>
</dbReference>
<dbReference type="SUPFAM" id="SSF53850">
    <property type="entry name" value="Periplasmic binding protein-like II"/>
    <property type="match status" value="1"/>
</dbReference>
<comment type="caution">
    <text evidence="6">The sequence shown here is derived from an EMBL/GenBank/DDBJ whole genome shotgun (WGS) entry which is preliminary data.</text>
</comment>
<dbReference type="InterPro" id="IPR039424">
    <property type="entry name" value="SBP_5"/>
</dbReference>
<dbReference type="PANTHER" id="PTHR30290">
    <property type="entry name" value="PERIPLASMIC BINDING COMPONENT OF ABC TRANSPORTER"/>
    <property type="match status" value="1"/>
</dbReference>
<evidence type="ECO:0000256" key="1">
    <source>
        <dbReference type="ARBA" id="ARBA00004196"/>
    </source>
</evidence>
<dbReference type="InterPro" id="IPR000914">
    <property type="entry name" value="SBP_5_dom"/>
</dbReference>
<sequence>MNAHSIRRSRWFTYGLPLLLLMGLLLQACVPAAGPEAMEPASEEAMEDSAANVTIYGTELPADARPYDEQVYRVAADINQSASTFDFPVAVYNRYCLADLFQDTLVSLDKDFNVIPGAAESWDVSEDGKVWSFHLRPGQVWSDGTPLTAYDYEATFRLTATPEHGWDFSWFYSFLADGGIKNWSKIIAGELPPEELGVRAVDDLTLEVETEDVFPPLPGVMKFAFTLQKKALEEHGPYYNSSLETSVSSGPFVLAEFDPGNKIAVEANPTYKGFRPPLIKRIECIFMDPSTFFAAYQNGDIDKVPYGALTPADFELILRDEEMASNYLRHFGDFRTDYLLFDTFTEPFSNLDVRKAFAHAVDRESIVASVYGEIKAMPAYSMLMPGYPSSDTEGNLREYQNYDCDLANEHLAAAGYPGGEGFPDQVMMLRGEAPAMAAVYQAVAASLTQCLNIDIEISNVDRKIYMDALNAKPTQLTFGAVDYGMDFLDPANLLGNVWKSGGRHSWKNDEFDTLVTEAAGMVGNPELRDQMFRDAERVLVDDVGGIFIAHRWAGDLMQSWVQGTVRDPDSQGITGWHWGNDQDISLIYIAE</sequence>
<gene>
    <name evidence="6" type="ORF">F4Y42_20600</name>
</gene>
<dbReference type="Pfam" id="PF00496">
    <property type="entry name" value="SBP_bac_5"/>
    <property type="match status" value="1"/>
</dbReference>
<evidence type="ECO:0000259" key="5">
    <source>
        <dbReference type="Pfam" id="PF00496"/>
    </source>
</evidence>
<dbReference type="InterPro" id="IPR030678">
    <property type="entry name" value="Peptide/Ni-bd"/>
</dbReference>
<evidence type="ECO:0000313" key="6">
    <source>
        <dbReference type="EMBL" id="MXY95847.1"/>
    </source>
</evidence>
<dbReference type="GO" id="GO:0030313">
    <property type="term" value="C:cell envelope"/>
    <property type="evidence" value="ECO:0007669"/>
    <property type="project" value="UniProtKB-SubCell"/>
</dbReference>
<feature type="domain" description="Solute-binding protein family 5" evidence="5">
    <location>
        <begin position="114"/>
        <end position="502"/>
    </location>
</feature>
<dbReference type="AlphaFoldDB" id="A0A6B0YYX0"/>